<dbReference type="AlphaFoldDB" id="U4LGN1"/>
<dbReference type="PANTHER" id="PTHR38418:SF2">
    <property type="entry name" value="SUGAR ISOMERASE, KPSF_GUTQ (AFU_ORTHOLOGUE AFUA_6G08860)"/>
    <property type="match status" value="1"/>
</dbReference>
<dbReference type="OrthoDB" id="1872003at2759"/>
<dbReference type="InterPro" id="IPR046348">
    <property type="entry name" value="SIS_dom_sf"/>
</dbReference>
<dbReference type="PANTHER" id="PTHR38418">
    <property type="entry name" value="SUGAR ISOMERASE, KPSF/GUTQ (AFU_ORTHOLOGUE AFUA_6G08860)"/>
    <property type="match status" value="1"/>
</dbReference>
<proteinExistence type="predicted"/>
<dbReference type="Pfam" id="PF01380">
    <property type="entry name" value="SIS"/>
    <property type="match status" value="1"/>
</dbReference>
<protein>
    <submittedName>
        <fullName evidence="2">Similar to Uncharacterized protein HP_1429 acc. no. O25971</fullName>
    </submittedName>
</protein>
<dbReference type="SUPFAM" id="SSF53697">
    <property type="entry name" value="SIS domain"/>
    <property type="match status" value="1"/>
</dbReference>
<evidence type="ECO:0000313" key="3">
    <source>
        <dbReference type="Proteomes" id="UP000018144"/>
    </source>
</evidence>
<accession>U4LGN1</accession>
<reference evidence="2 3" key="1">
    <citation type="journal article" date="2013" name="PLoS Genet.">
        <title>The genome and development-dependent transcriptomes of Pyronema confluens: a window into fungal evolution.</title>
        <authorList>
            <person name="Traeger S."/>
            <person name="Altegoer F."/>
            <person name="Freitag M."/>
            <person name="Gabaldon T."/>
            <person name="Kempken F."/>
            <person name="Kumar A."/>
            <person name="Marcet-Houben M."/>
            <person name="Poggeler S."/>
            <person name="Stajich J.E."/>
            <person name="Nowrousian M."/>
        </authorList>
    </citation>
    <scope>NUCLEOTIDE SEQUENCE [LARGE SCALE GENOMIC DNA]</scope>
    <source>
        <strain evidence="3">CBS 100304</strain>
        <tissue evidence="2">Vegetative mycelium</tissue>
    </source>
</reference>
<sequence length="453" mass="47769">MQRSSNTAVCTKLIQHTISFSNSSSPVVTVKSCPRPTAAQFDIETLSPSITSFPITPPSSDSDLTPKAEDILAKAAHVLSTEATALSCLSRLYSTDPLCRESFLRAVDAIVRTLQAPGKVVVSGVGKSGKIGAKFVATMISLGLKTVSLNPVEALHGDLGIIDSNDILILITFSGKTPELLNLMPHLPVHMPVIVLTSHTTRHTLPLISNRANSILLPTPIPESETTSFGISAPTTSTTVTMALLDAVALTAADLYHEGVKGGPKEVFKRNHPGGAIGVANRVGASVARLRSLAVAWSEIPIVEDLLKSTTAAGITLPSPAMSETSSESDIELSDDYDMCIRLRVLDCLRLGVSSPKGWLRTADGGVIPPKKLLSCMDIMAEVYSTDLGLVCDVNDAVKMGADMGIKEACLELASRRTRGEVADDMAVVVVENGNIWGVVEVGEVIRAGQGLA</sequence>
<organism evidence="2 3">
    <name type="scientific">Pyronema omphalodes (strain CBS 100304)</name>
    <name type="common">Pyronema confluens</name>
    <dbReference type="NCBI Taxonomy" id="1076935"/>
    <lineage>
        <taxon>Eukaryota</taxon>
        <taxon>Fungi</taxon>
        <taxon>Dikarya</taxon>
        <taxon>Ascomycota</taxon>
        <taxon>Pezizomycotina</taxon>
        <taxon>Pezizomycetes</taxon>
        <taxon>Pezizales</taxon>
        <taxon>Pyronemataceae</taxon>
        <taxon>Pyronema</taxon>
    </lineage>
</organism>
<evidence type="ECO:0000259" key="1">
    <source>
        <dbReference type="PROSITE" id="PS51464"/>
    </source>
</evidence>
<dbReference type="GO" id="GO:0097367">
    <property type="term" value="F:carbohydrate derivative binding"/>
    <property type="evidence" value="ECO:0007669"/>
    <property type="project" value="InterPro"/>
</dbReference>
<dbReference type="PROSITE" id="PS51464">
    <property type="entry name" value="SIS"/>
    <property type="match status" value="1"/>
</dbReference>
<dbReference type="Proteomes" id="UP000018144">
    <property type="component" value="Unassembled WGS sequence"/>
</dbReference>
<dbReference type="STRING" id="1076935.U4LGN1"/>
<dbReference type="EMBL" id="HF935464">
    <property type="protein sequence ID" value="CCX30687.1"/>
    <property type="molecule type" value="Genomic_DNA"/>
</dbReference>
<name>U4LGN1_PYROM</name>
<evidence type="ECO:0000313" key="2">
    <source>
        <dbReference type="EMBL" id="CCX30687.1"/>
    </source>
</evidence>
<dbReference type="InterPro" id="IPR001347">
    <property type="entry name" value="SIS_dom"/>
</dbReference>
<feature type="domain" description="SIS" evidence="1">
    <location>
        <begin position="110"/>
        <end position="258"/>
    </location>
</feature>
<keyword evidence="3" id="KW-1185">Reference proteome</keyword>
<dbReference type="GO" id="GO:1901135">
    <property type="term" value="P:carbohydrate derivative metabolic process"/>
    <property type="evidence" value="ECO:0007669"/>
    <property type="project" value="InterPro"/>
</dbReference>
<gene>
    <name evidence="2" type="ORF">PCON_09026</name>
</gene>
<dbReference type="eggNOG" id="ENOG502RXQH">
    <property type="taxonomic scope" value="Eukaryota"/>
</dbReference>
<dbReference type="Gene3D" id="3.40.50.10490">
    <property type="entry name" value="Glucose-6-phosphate isomerase like protein, domain 1"/>
    <property type="match status" value="1"/>
</dbReference>